<organism evidence="18 19">
    <name type="scientific">Adineta steineri</name>
    <dbReference type="NCBI Taxonomy" id="433720"/>
    <lineage>
        <taxon>Eukaryota</taxon>
        <taxon>Metazoa</taxon>
        <taxon>Spiralia</taxon>
        <taxon>Gnathifera</taxon>
        <taxon>Rotifera</taxon>
        <taxon>Eurotatoria</taxon>
        <taxon>Bdelloidea</taxon>
        <taxon>Adinetida</taxon>
        <taxon>Adinetidae</taxon>
        <taxon>Adineta</taxon>
    </lineage>
</organism>
<dbReference type="Gene3D" id="1.10.540.10">
    <property type="entry name" value="Acyl-CoA dehydrogenase/oxidase, N-terminal domain"/>
    <property type="match status" value="1"/>
</dbReference>
<dbReference type="InterPro" id="IPR006091">
    <property type="entry name" value="Acyl-CoA_Oxase/DH_mid-dom"/>
</dbReference>
<feature type="domain" description="Acyl-CoA oxidase/dehydrogenase middle" evidence="16">
    <location>
        <begin position="1256"/>
        <end position="1352"/>
    </location>
</feature>
<dbReference type="PANTHER" id="PTHR43884:SF12">
    <property type="entry name" value="ISOVALERYL-COA DEHYDROGENASE, MITOCHONDRIAL-RELATED"/>
    <property type="match status" value="1"/>
</dbReference>
<name>A0A818TRV2_9BILA</name>
<dbReference type="EC" id="1.3.8.1" evidence="4"/>
<evidence type="ECO:0000256" key="5">
    <source>
        <dbReference type="ARBA" id="ARBA00022630"/>
    </source>
</evidence>
<feature type="domain" description="Peptidase M16 N-terminal" evidence="15">
    <location>
        <begin position="55"/>
        <end position="140"/>
    </location>
</feature>
<dbReference type="Pfam" id="PF00675">
    <property type="entry name" value="Peptidase_M16"/>
    <property type="match status" value="1"/>
</dbReference>
<dbReference type="InterPro" id="IPR037069">
    <property type="entry name" value="AcylCoA_DH/ox_N_sf"/>
</dbReference>
<comment type="pathway">
    <text evidence="2">Lipid metabolism; mitochondrial fatty acid beta-oxidation.</text>
</comment>
<feature type="domain" description="Acyl-CoA dehydrogenase/oxidase N-terminal" evidence="17">
    <location>
        <begin position="1140"/>
        <end position="1252"/>
    </location>
</feature>
<dbReference type="PROSITE" id="PS00073">
    <property type="entry name" value="ACYL_COA_DH_2"/>
    <property type="match status" value="1"/>
</dbReference>
<evidence type="ECO:0000313" key="19">
    <source>
        <dbReference type="Proteomes" id="UP000663881"/>
    </source>
</evidence>
<dbReference type="FunFam" id="2.40.110.10:FF:000001">
    <property type="entry name" value="Acyl-CoA dehydrogenase, mitochondrial"/>
    <property type="match status" value="1"/>
</dbReference>
<dbReference type="Pfam" id="PF00441">
    <property type="entry name" value="Acyl-CoA_dh_1"/>
    <property type="match status" value="1"/>
</dbReference>
<dbReference type="Pfam" id="PF02771">
    <property type="entry name" value="Acyl-CoA_dh_N"/>
    <property type="match status" value="1"/>
</dbReference>
<dbReference type="Pfam" id="PF02770">
    <property type="entry name" value="Acyl-CoA_dh_M"/>
    <property type="match status" value="1"/>
</dbReference>
<dbReference type="InterPro" id="IPR046373">
    <property type="entry name" value="Acyl-CoA_Oxase/DH_mid-dom_sf"/>
</dbReference>
<sequence length="1521" mass="173491">MAGIQSNFDFISSYCEPTFNVEKYQSKKTGMKLYHINVPLPSIKLEICVQTKPYDDTGCPHTLEHLIFMGSRKYPQQGYLDYISAQHYSLGTNATTYRDMTTYELTTVNHQSLATLLPVYLDHVFNPLLTHDCYLTEVHHISGETGDDAGVVYSEMQSSENQPDEILLYSILRDLWSDKSPYYYESGGRLESIRNELTLDKIKLFHQKFYVPKNVAIVLCGGGINIDEILQILNNFEQENCFQNENRHKISFDYSLDENLRKKIKSDNDKFPFIKIKRASLDEQSISSEKNIEINPISIDTTKLSVQLTTVDGNDSSFCDSELMVSHGDSSAPSSPSTLWQPIEVDNSIHQRNMNEYKEICYPVEDNDENLGQVAFGYRLESIYEIETYTALDVLLTTLFDEDISIFYKEFIEVPNMLCSSIDHDWLNYPERVLTITFEGVEVDNLTMVADKYSSVLYSIINNPQDNQQLYIQLQRNIKKTIDLHLNEIENEPFSFLTDLCCLDHISELSIPKLNNNENDDEQHLHKFLRNKKYLENLFTQPITYWHELIKKYLLEWNSSKRTIILLKPSNELLIEQQEQDEQRISERLEFLGPNGLKKLKTELDQARANNKQSSSNCANIPHTSTSFDNQLHLPPIEYYSNDNDIDLFHTPTSHFVKYTLHIPLKHLSPDLQLYLPLFSHLLFHTSIQYENIHLDKFNFCERISRDILDCSVTNGQSSSSPIQSSYVYGHYIDTFTISLQSLSNLETYKNTIDYFRYALFGTLFNDYNVILEECEKQLKNLIEAIQDGHTIHQVYFNSLLYSTNSNSYYHQMNIFLQKNLFEKICKQPEKYKKEILSKLEKIKSFILKNLSHMHWSICGNMELIKGNWQIMEQFINESKIKSQIDIENHEIKEVKGKHIPVLSPATIMGSPHEESGYVIRWTRLSISQKDFIPLLIFSNYLDMENGPLWTACRTNGYAYGVAFDFDFEANLILLSINQCSQLKLAYSSAMETLKHLVEQKTNLDVQRLNAARNLTICMLTEHLATLGRATGVCIRSYLNTYSIEKYQDLLKDINSYKCNETVFLEIIEKYLSPLVNHTQSSSLILVNTNKMKETQEFLHKEHEIKNVILIKDVVKHLCPNLFQQCAMSTNIGSSLFTLSESHEMLRKTCRDFADRELKPIAAKLDKTHEYPTDIVKKLGDLGLMCVEVDEELGGSGLDSLAYAIAMEEISRGCASSGVIMSVNNSLYLGPITKYGNKQQHEQFVKPFLNGERVGCFALSEPGNGSDAGAASTIVKEHDKTNYIMNGTKAWITNGYEAEATVVFATTDKSLKHKGISAFIVKKPTDGLSLGKKEDKLGIKASSTCNLIFEDCIVPKENLLGKQGDGFKIAMATLDSGRIGIAAQALGIAQAALECALDYARKREVFGKQLTQLQSIQMKLADMEMRLQSARLLTWKAASLKSQGESYTKFAAMAKLAASECATFNAHQAIQILGGMGYVSDMPAERHYRDARITEIYEGTSEIQRLVIAGNLIKEYSATNA</sequence>
<comment type="cofactor">
    <cofactor evidence="1">
        <name>FAD</name>
        <dbReference type="ChEBI" id="CHEBI:57692"/>
    </cofactor>
</comment>
<evidence type="ECO:0000256" key="4">
    <source>
        <dbReference type="ARBA" id="ARBA00012046"/>
    </source>
</evidence>
<comment type="function">
    <text evidence="10">Short-chain specific acyl-CoA dehydrogenase is one of the acyl-CoA dehydrogenases that catalyze the first step of mitochondrial fatty acid beta-oxidation, an aerobic process breaking down fatty acids into acetyl-CoA and allowing the production of energy from fats. The first step of fatty acid beta-oxidation consists in the removal of one hydrogen from C-2 and C-3 of the straight-chain fatty acyl-CoA thioester, resulting in the formation of trans-2-enoyl-CoA. Among the different mitochondrial acyl-CoA dehydrogenases, short-chain specific acyl-CoA dehydrogenase acts specifically on acyl-CoAs with saturated 4 to 6 carbons long primary chains.</text>
</comment>
<dbReference type="FunFam" id="3.30.830.10:FF:000015">
    <property type="entry name" value="Putative zinc metalloprotease"/>
    <property type="match status" value="1"/>
</dbReference>
<evidence type="ECO:0000256" key="3">
    <source>
        <dbReference type="ARBA" id="ARBA00009347"/>
    </source>
</evidence>
<dbReference type="GO" id="GO:0016937">
    <property type="term" value="F:short-chain fatty acyl-CoA dehydrogenase activity"/>
    <property type="evidence" value="ECO:0007669"/>
    <property type="project" value="UniProtKB-EC"/>
</dbReference>
<evidence type="ECO:0000259" key="15">
    <source>
        <dbReference type="Pfam" id="PF00675"/>
    </source>
</evidence>
<dbReference type="SUPFAM" id="SSF47203">
    <property type="entry name" value="Acyl-CoA dehydrogenase C-terminal domain-like"/>
    <property type="match status" value="1"/>
</dbReference>
<comment type="similarity">
    <text evidence="3">Belongs to the acyl-CoA dehydrogenase family.</text>
</comment>
<comment type="caution">
    <text evidence="18">The sequence shown here is derived from an EMBL/GenBank/DDBJ whole genome shotgun (WGS) entry which is preliminary data.</text>
</comment>
<evidence type="ECO:0000256" key="9">
    <source>
        <dbReference type="ARBA" id="ARBA00044204"/>
    </source>
</evidence>
<dbReference type="GO" id="GO:0050660">
    <property type="term" value="F:flavin adenine dinucleotide binding"/>
    <property type="evidence" value="ECO:0007669"/>
    <property type="project" value="InterPro"/>
</dbReference>
<gene>
    <name evidence="18" type="ORF">OKA104_LOCUS11136</name>
</gene>
<dbReference type="Gene3D" id="3.30.830.10">
    <property type="entry name" value="Metalloenzyme, LuxS/M16 peptidase-like"/>
    <property type="match status" value="4"/>
</dbReference>
<dbReference type="InterPro" id="IPR009100">
    <property type="entry name" value="AcylCoA_DH/oxidase_NM_dom_sf"/>
</dbReference>
<dbReference type="InterPro" id="IPR036250">
    <property type="entry name" value="AcylCo_DH-like_C"/>
</dbReference>
<comment type="catalytic activity">
    <reaction evidence="12">
        <text>hexanoyl-CoA + oxidized [electron-transfer flavoprotein] + H(+) = (2E)-hexenoyl-CoA + reduced [electron-transfer flavoprotein]</text>
        <dbReference type="Rhea" id="RHEA:43464"/>
        <dbReference type="Rhea" id="RHEA-COMP:10685"/>
        <dbReference type="Rhea" id="RHEA-COMP:10686"/>
        <dbReference type="ChEBI" id="CHEBI:15378"/>
        <dbReference type="ChEBI" id="CHEBI:57692"/>
        <dbReference type="ChEBI" id="CHEBI:58307"/>
        <dbReference type="ChEBI" id="CHEBI:62077"/>
        <dbReference type="ChEBI" id="CHEBI:62620"/>
    </reaction>
    <physiologicalReaction direction="left-to-right" evidence="12">
        <dbReference type="Rhea" id="RHEA:43465"/>
    </physiologicalReaction>
</comment>
<dbReference type="GO" id="GO:0046872">
    <property type="term" value="F:metal ion binding"/>
    <property type="evidence" value="ECO:0007669"/>
    <property type="project" value="InterPro"/>
</dbReference>
<dbReference type="Proteomes" id="UP000663881">
    <property type="component" value="Unassembled WGS sequence"/>
</dbReference>
<dbReference type="InterPro" id="IPR009075">
    <property type="entry name" value="AcylCo_DH/oxidase_C"/>
</dbReference>
<dbReference type="GO" id="GO:0033539">
    <property type="term" value="P:fatty acid beta-oxidation using acyl-CoA dehydrogenase"/>
    <property type="evidence" value="ECO:0007669"/>
    <property type="project" value="TreeGrafter"/>
</dbReference>
<evidence type="ECO:0000256" key="6">
    <source>
        <dbReference type="ARBA" id="ARBA00022827"/>
    </source>
</evidence>
<dbReference type="InterPro" id="IPR011765">
    <property type="entry name" value="Pept_M16_N"/>
</dbReference>
<evidence type="ECO:0000256" key="8">
    <source>
        <dbReference type="ARBA" id="ARBA00031895"/>
    </source>
</evidence>
<evidence type="ECO:0000256" key="12">
    <source>
        <dbReference type="ARBA" id="ARBA00049192"/>
    </source>
</evidence>
<dbReference type="FunFam" id="1.10.540.10:FF:000002">
    <property type="entry name" value="Acyl-CoA dehydrogenase FadE19"/>
    <property type="match status" value="1"/>
</dbReference>
<dbReference type="EMBL" id="CAJOAY010000509">
    <property type="protein sequence ID" value="CAF3681223.1"/>
    <property type="molecule type" value="Genomic_DNA"/>
</dbReference>
<dbReference type="GO" id="GO:0005739">
    <property type="term" value="C:mitochondrion"/>
    <property type="evidence" value="ECO:0007669"/>
    <property type="project" value="TreeGrafter"/>
</dbReference>
<evidence type="ECO:0000259" key="14">
    <source>
        <dbReference type="Pfam" id="PF00441"/>
    </source>
</evidence>
<dbReference type="SUPFAM" id="SSF63411">
    <property type="entry name" value="LuxS/MPP-like metallohydrolase"/>
    <property type="match status" value="4"/>
</dbReference>
<feature type="domain" description="Acyl-CoA dehydrogenase/oxidase C-terminal" evidence="14">
    <location>
        <begin position="1364"/>
        <end position="1512"/>
    </location>
</feature>
<comment type="catalytic activity">
    <reaction evidence="11">
        <text>pentanoyl-CoA + oxidized [electron-transfer flavoprotein] + H(+) = (2E)-pentenoyl-CoA + reduced [electron-transfer flavoprotein]</text>
        <dbReference type="Rhea" id="RHEA:43456"/>
        <dbReference type="Rhea" id="RHEA-COMP:10685"/>
        <dbReference type="Rhea" id="RHEA-COMP:10686"/>
        <dbReference type="ChEBI" id="CHEBI:15378"/>
        <dbReference type="ChEBI" id="CHEBI:57389"/>
        <dbReference type="ChEBI" id="CHEBI:57692"/>
        <dbReference type="ChEBI" id="CHEBI:58307"/>
        <dbReference type="ChEBI" id="CHEBI:86160"/>
    </reaction>
    <physiologicalReaction direction="left-to-right" evidence="11">
        <dbReference type="Rhea" id="RHEA:43457"/>
    </physiologicalReaction>
</comment>
<evidence type="ECO:0000259" key="16">
    <source>
        <dbReference type="Pfam" id="PF02770"/>
    </source>
</evidence>
<evidence type="ECO:0000256" key="7">
    <source>
        <dbReference type="ARBA" id="ARBA00023002"/>
    </source>
</evidence>
<dbReference type="Gene3D" id="1.20.140.10">
    <property type="entry name" value="Butyryl-CoA Dehydrogenase, subunit A, domain 3"/>
    <property type="match status" value="1"/>
</dbReference>
<proteinExistence type="inferred from homology"/>
<dbReference type="InterPro" id="IPR013786">
    <property type="entry name" value="AcylCoA_DH/ox_N"/>
</dbReference>
<dbReference type="CDD" id="cd01158">
    <property type="entry name" value="SCAD_SBCAD"/>
    <property type="match status" value="1"/>
</dbReference>
<accession>A0A818TRV2</accession>
<dbReference type="GO" id="GO:0046359">
    <property type="term" value="P:butyrate catabolic process"/>
    <property type="evidence" value="ECO:0007669"/>
    <property type="project" value="TreeGrafter"/>
</dbReference>
<dbReference type="InterPro" id="IPR011249">
    <property type="entry name" value="Metalloenz_LuxS/M16"/>
</dbReference>
<dbReference type="InterPro" id="IPR006089">
    <property type="entry name" value="Acyl-CoA_DH_CS"/>
</dbReference>
<evidence type="ECO:0000256" key="2">
    <source>
        <dbReference type="ARBA" id="ARBA00005198"/>
    </source>
</evidence>
<protein>
    <recommendedName>
        <fullName evidence="9">Short-chain specific acyl-CoA dehydrogenase, mitochondrial</fullName>
        <ecNumber evidence="4">1.3.8.1</ecNumber>
    </recommendedName>
    <alternativeName>
        <fullName evidence="8">Butyryl-CoA dehydrogenase</fullName>
    </alternativeName>
</protein>
<evidence type="ECO:0000256" key="11">
    <source>
        <dbReference type="ARBA" id="ARBA00048499"/>
    </source>
</evidence>
<keyword evidence="6" id="KW-0274">FAD</keyword>
<dbReference type="SUPFAM" id="SSF56645">
    <property type="entry name" value="Acyl-CoA dehydrogenase NM domain-like"/>
    <property type="match status" value="1"/>
</dbReference>
<comment type="catalytic activity">
    <reaction evidence="13">
        <text>butanoyl-CoA + oxidized [electron-transfer flavoprotein] + H(+) = (2E)-butenoyl-CoA + reduced [electron-transfer flavoprotein]</text>
        <dbReference type="Rhea" id="RHEA:24004"/>
        <dbReference type="Rhea" id="RHEA-COMP:10685"/>
        <dbReference type="Rhea" id="RHEA-COMP:10686"/>
        <dbReference type="ChEBI" id="CHEBI:15378"/>
        <dbReference type="ChEBI" id="CHEBI:57332"/>
        <dbReference type="ChEBI" id="CHEBI:57371"/>
        <dbReference type="ChEBI" id="CHEBI:57692"/>
        <dbReference type="ChEBI" id="CHEBI:58307"/>
        <dbReference type="EC" id="1.3.8.1"/>
    </reaction>
    <physiologicalReaction direction="left-to-right" evidence="13">
        <dbReference type="Rhea" id="RHEA:24005"/>
    </physiologicalReaction>
</comment>
<dbReference type="FunFam" id="1.20.140.10:FF:000004">
    <property type="entry name" value="Acyl-CoA dehydrogenase FadE25"/>
    <property type="match status" value="1"/>
</dbReference>
<keyword evidence="5" id="KW-0285">Flavoprotein</keyword>
<reference evidence="18" key="1">
    <citation type="submission" date="2021-02" db="EMBL/GenBank/DDBJ databases">
        <authorList>
            <person name="Nowell W R."/>
        </authorList>
    </citation>
    <scope>NUCLEOTIDE SEQUENCE</scope>
</reference>
<dbReference type="PANTHER" id="PTHR43884">
    <property type="entry name" value="ACYL-COA DEHYDROGENASE"/>
    <property type="match status" value="1"/>
</dbReference>
<evidence type="ECO:0000259" key="17">
    <source>
        <dbReference type="Pfam" id="PF02771"/>
    </source>
</evidence>
<dbReference type="PROSITE" id="PS00072">
    <property type="entry name" value="ACYL_COA_DH_1"/>
    <property type="match status" value="1"/>
</dbReference>
<keyword evidence="7" id="KW-0560">Oxidoreductase</keyword>
<evidence type="ECO:0000256" key="10">
    <source>
        <dbReference type="ARBA" id="ARBA00045387"/>
    </source>
</evidence>
<evidence type="ECO:0000256" key="1">
    <source>
        <dbReference type="ARBA" id="ARBA00001974"/>
    </source>
</evidence>
<dbReference type="Gene3D" id="2.40.110.10">
    <property type="entry name" value="Butyryl-CoA Dehydrogenase, subunit A, domain 2"/>
    <property type="match status" value="1"/>
</dbReference>
<evidence type="ECO:0000313" key="18">
    <source>
        <dbReference type="EMBL" id="CAF3681223.1"/>
    </source>
</evidence>
<evidence type="ECO:0000256" key="13">
    <source>
        <dbReference type="ARBA" id="ARBA00050758"/>
    </source>
</evidence>